<name>A0ABS7QS35_9ACTN</name>
<comment type="caution">
    <text evidence="3">The sequence shown here is derived from an EMBL/GenBank/DDBJ whole genome shotgun (WGS) entry which is preliminary data.</text>
</comment>
<evidence type="ECO:0000259" key="2">
    <source>
        <dbReference type="Pfam" id="PF00582"/>
    </source>
</evidence>
<dbReference type="SUPFAM" id="SSF52402">
    <property type="entry name" value="Adenine nucleotide alpha hydrolases-like"/>
    <property type="match status" value="2"/>
</dbReference>
<dbReference type="Gene3D" id="3.40.50.620">
    <property type="entry name" value="HUPs"/>
    <property type="match status" value="2"/>
</dbReference>
<evidence type="ECO:0000313" key="3">
    <source>
        <dbReference type="EMBL" id="MBY8885996.1"/>
    </source>
</evidence>
<dbReference type="RefSeq" id="WP_222977794.1">
    <property type="nucleotide sequence ID" value="NZ_JAINVZ010000008.1"/>
</dbReference>
<dbReference type="PANTHER" id="PTHR46268:SF6">
    <property type="entry name" value="UNIVERSAL STRESS PROTEIN UP12"/>
    <property type="match status" value="1"/>
</dbReference>
<dbReference type="InterPro" id="IPR006015">
    <property type="entry name" value="Universal_stress_UspA"/>
</dbReference>
<dbReference type="PANTHER" id="PTHR46268">
    <property type="entry name" value="STRESS RESPONSE PROTEIN NHAX"/>
    <property type="match status" value="1"/>
</dbReference>
<dbReference type="PRINTS" id="PR01438">
    <property type="entry name" value="UNVRSLSTRESS"/>
</dbReference>
<gene>
    <name evidence="3" type="ORF">K7472_14175</name>
</gene>
<keyword evidence="4" id="KW-1185">Reference proteome</keyword>
<dbReference type="Proteomes" id="UP001198565">
    <property type="component" value="Unassembled WGS sequence"/>
</dbReference>
<proteinExistence type="inferred from homology"/>
<dbReference type="InterPro" id="IPR006016">
    <property type="entry name" value="UspA"/>
</dbReference>
<evidence type="ECO:0000313" key="4">
    <source>
        <dbReference type="Proteomes" id="UP001198565"/>
    </source>
</evidence>
<feature type="domain" description="UspA" evidence="2">
    <location>
        <begin position="1"/>
        <end position="136"/>
    </location>
</feature>
<dbReference type="InterPro" id="IPR014729">
    <property type="entry name" value="Rossmann-like_a/b/a_fold"/>
</dbReference>
<organism evidence="3 4">
    <name type="scientific">Streptantibioticus parmotrematis</name>
    <dbReference type="NCBI Taxonomy" id="2873249"/>
    <lineage>
        <taxon>Bacteria</taxon>
        <taxon>Bacillati</taxon>
        <taxon>Actinomycetota</taxon>
        <taxon>Actinomycetes</taxon>
        <taxon>Kitasatosporales</taxon>
        <taxon>Streptomycetaceae</taxon>
        <taxon>Streptantibioticus</taxon>
    </lineage>
</organism>
<evidence type="ECO:0000256" key="1">
    <source>
        <dbReference type="ARBA" id="ARBA00008791"/>
    </source>
</evidence>
<accession>A0ABS7QS35</accession>
<reference evidence="3 4" key="1">
    <citation type="submission" date="2021-08" db="EMBL/GenBank/DDBJ databases">
        <title>Streptomyces sp. PTM05 isolated from lichen.</title>
        <authorList>
            <person name="Somphong A."/>
            <person name="Phongsopitanun W."/>
            <person name="Tanasupawat S."/>
        </authorList>
    </citation>
    <scope>NUCLEOTIDE SEQUENCE [LARGE SCALE GENOMIC DNA]</scope>
    <source>
        <strain evidence="3 4">Ptm05</strain>
    </source>
</reference>
<comment type="similarity">
    <text evidence="1">Belongs to the universal stress protein A family.</text>
</comment>
<sequence>MRRPVTAGLDGFPESRTATHWAAHEALLCDAPLRLVHAWLLGSVTARQIPREDEQNLRATRLLADAEAELRERHPGLEITTELVPYEPEGALLAESEKALLLVLGSRGLSGVGGFLLGSTGLRLAAHAACPVALVRGAPGATPGAAGDVVAGVGTRHPADSVLAFAFDEAARRDATLRVVRADRRLPHPHRSASGGEGDAAAREELDAVLRPWRDKHPGVAVDARLVADSPGRAVVDAARDAALLVVGRHATGAARPHGIGPIAHASVHHAPCPVAVVPYD</sequence>
<dbReference type="Pfam" id="PF00582">
    <property type="entry name" value="Usp"/>
    <property type="match status" value="2"/>
</dbReference>
<dbReference type="EMBL" id="JAINVZ010000008">
    <property type="protein sequence ID" value="MBY8885996.1"/>
    <property type="molecule type" value="Genomic_DNA"/>
</dbReference>
<feature type="domain" description="UspA" evidence="2">
    <location>
        <begin position="149"/>
        <end position="279"/>
    </location>
</feature>
<protein>
    <submittedName>
        <fullName evidence="3">Universal stress protein</fullName>
    </submittedName>
</protein>